<keyword evidence="1" id="KW-0732">Signal</keyword>
<name>A0A165XDZ0_9HYPH</name>
<dbReference type="PATRIC" id="fig|989403.3.peg.3165"/>
<evidence type="ECO:0000256" key="1">
    <source>
        <dbReference type="SAM" id="SignalP"/>
    </source>
</evidence>
<reference evidence="2 3" key="1">
    <citation type="journal article" date="2016" name="Front. Microbiol.">
        <title>Comparative Genomic Analysis Reveals a Diverse Repertoire of Genes Involved in Prokaryote-Eukaryote Interactions within the Pseudovibrio Genus.</title>
        <authorList>
            <person name="Romano S."/>
            <person name="Fernandez-Guerra A."/>
            <person name="Reen F.J."/>
            <person name="Glockner F.O."/>
            <person name="Crowley S.P."/>
            <person name="O'Sullivan O."/>
            <person name="Cotter P.D."/>
            <person name="Adams C."/>
            <person name="Dobson A.D."/>
            <person name="O'Gara F."/>
        </authorList>
    </citation>
    <scope>NUCLEOTIDE SEQUENCE [LARGE SCALE GENOMIC DNA]</scope>
    <source>
        <strain evidence="2 3">Ad2</strain>
    </source>
</reference>
<dbReference type="RefSeq" id="WP_068007299.1">
    <property type="nucleotide sequence ID" value="NZ_LMCB01000030.1"/>
</dbReference>
<accession>A0A165XDZ0</accession>
<organism evidence="2 3">
    <name type="scientific">Pseudovibrio axinellae</name>
    <dbReference type="NCBI Taxonomy" id="989403"/>
    <lineage>
        <taxon>Bacteria</taxon>
        <taxon>Pseudomonadati</taxon>
        <taxon>Pseudomonadota</taxon>
        <taxon>Alphaproteobacteria</taxon>
        <taxon>Hyphomicrobiales</taxon>
        <taxon>Stappiaceae</taxon>
        <taxon>Pseudovibrio</taxon>
    </lineage>
</organism>
<dbReference type="EMBL" id="LMCB01000030">
    <property type="protein sequence ID" value="KZL17615.1"/>
    <property type="molecule type" value="Genomic_DNA"/>
</dbReference>
<keyword evidence="3" id="KW-1185">Reference proteome</keyword>
<sequence length="97" mass="10791">MGAVLSFLMKTKAGRALAAALLLCALATVAYHHIRQGAFNEAEHDALRGTLKAEQQRKQDDAYLQGLEDYRLCLEYFGDSGLRNVAECEQLRGVYEN</sequence>
<feature type="chain" id="PRO_5007868855" evidence="1">
    <location>
        <begin position="19"/>
        <end position="97"/>
    </location>
</feature>
<protein>
    <submittedName>
        <fullName evidence="2">Uncharacterized protein</fullName>
    </submittedName>
</protein>
<evidence type="ECO:0000313" key="3">
    <source>
        <dbReference type="Proteomes" id="UP000076577"/>
    </source>
</evidence>
<comment type="caution">
    <text evidence="2">The sequence shown here is derived from an EMBL/GenBank/DDBJ whole genome shotgun (WGS) entry which is preliminary data.</text>
</comment>
<dbReference type="AlphaFoldDB" id="A0A165XDZ0"/>
<proteinExistence type="predicted"/>
<feature type="signal peptide" evidence="1">
    <location>
        <begin position="1"/>
        <end position="18"/>
    </location>
</feature>
<dbReference type="OrthoDB" id="7875942at2"/>
<dbReference type="STRING" id="989403.SAMN05421798_110131"/>
<evidence type="ECO:0000313" key="2">
    <source>
        <dbReference type="EMBL" id="KZL17615.1"/>
    </source>
</evidence>
<dbReference type="Proteomes" id="UP000076577">
    <property type="component" value="Unassembled WGS sequence"/>
</dbReference>
<gene>
    <name evidence="2" type="ORF">PsAD2_02951</name>
</gene>